<sequence>MKKARYRDLWQTARYKVLETNNRKKPLRFIGAAQVLIMQKRELLKSKTEQLEWDRFRLLLHGLPPPLEIAKHGRNHKLFAIDTDDTADALLTDVLEELKLLELFQKQGGNSLLLMSYARQNSSKVLAEIRRIIDKMVTEPINSMSNQTWRFSGFALLLSDIYNQWMTKNSSSSEHHCEEITIEASRVIYIDMDWMTPGLSLALSSPRIEAVGTGIRRVIDLSGEDAKRTIPEKANDGRDAGLSGDDGEHGAAGQSAGHLSINCDTYLGMPLVIHARGGNGSNGQNGGDGKPGINGQNGRDGELQPKEKVNQDFDFIPLRYYWDFPNSVYQYYSGKIYDTCHLVLGEPGTPGKSGGSAGSGGCGGQGGCAGEVERLEDNETALDPAKSKLIQFLRDKLIYSVAEVMTTATSVRGGNKDYPDETMIQSQVLTLNGLLQCCSLHLTTPDGVPVATFFDELMEKLKNISGNEGKTGDDVNVALTNFSCRQIGIDKVRVLMPISNTASSVSPANQMALNVDDEQRLEKLRFLLSHMKVDVDDLDAIRSAVEQRKIFHKEPYKTIYSLAEQAFVNFYWTREWESYYDFLKKIKESQNRPDESPSEMLDKEELQGQLNELQKVVERLKAALMWTRSGKSYKEMMEVCTKLKKKLDTSGWKEKISAAFWTTLKRSSDEKETPLVKCINWAREQERNIVGFFEDSHKDLPETNSKDYFMSFVFRLQKIRQPSKSDKKSMVPQFRKALHYLDHNKRVPFTVSEMKLFHEVFSKTNEGIFKDETILRDQAKLKNEYVERYADHHFLRWIDSYEEIALIQAEICRQWESCSTDSDKASQQAKVARRKNILLNRYAALTTFFLSPQKCHEAWRSLMREMKVDELDQQLRTRVSNTFENHIQKMIGDVEAALNQIKEGDNVQSDGIAEDGGGKYILNQECVNNDIT</sequence>
<keyword evidence="3" id="KW-1185">Reference proteome</keyword>
<feature type="compositionally biased region" description="Gly residues" evidence="1">
    <location>
        <begin position="277"/>
        <end position="292"/>
    </location>
</feature>
<comment type="caution">
    <text evidence="2">The sequence shown here is derived from an EMBL/GenBank/DDBJ whole genome shotgun (WGS) entry which is preliminary data.</text>
</comment>
<evidence type="ECO:0000313" key="3">
    <source>
        <dbReference type="Proteomes" id="UP000076858"/>
    </source>
</evidence>
<gene>
    <name evidence="2" type="ORF">APZ42_025458</name>
</gene>
<evidence type="ECO:0000313" key="2">
    <source>
        <dbReference type="EMBL" id="KZS10127.1"/>
    </source>
</evidence>
<accession>A0A164T1G6</accession>
<feature type="compositionally biased region" description="Basic and acidic residues" evidence="1">
    <location>
        <begin position="228"/>
        <end position="239"/>
    </location>
</feature>
<feature type="region of interest" description="Disordered" evidence="1">
    <location>
        <begin position="277"/>
        <end position="306"/>
    </location>
</feature>
<dbReference type="AlphaFoldDB" id="A0A164T1G6"/>
<organism evidence="2 3">
    <name type="scientific">Daphnia magna</name>
    <dbReference type="NCBI Taxonomy" id="35525"/>
    <lineage>
        <taxon>Eukaryota</taxon>
        <taxon>Metazoa</taxon>
        <taxon>Ecdysozoa</taxon>
        <taxon>Arthropoda</taxon>
        <taxon>Crustacea</taxon>
        <taxon>Branchiopoda</taxon>
        <taxon>Diplostraca</taxon>
        <taxon>Cladocera</taxon>
        <taxon>Anomopoda</taxon>
        <taxon>Daphniidae</taxon>
        <taxon>Daphnia</taxon>
    </lineage>
</organism>
<protein>
    <submittedName>
        <fullName evidence="2">Uncharacterized protein</fullName>
    </submittedName>
</protein>
<feature type="region of interest" description="Disordered" evidence="1">
    <location>
        <begin position="228"/>
        <end position="255"/>
    </location>
</feature>
<dbReference type="Proteomes" id="UP000076858">
    <property type="component" value="Unassembled WGS sequence"/>
</dbReference>
<dbReference type="OrthoDB" id="6355656at2759"/>
<name>A0A164T1G6_9CRUS</name>
<reference evidence="2 3" key="1">
    <citation type="submission" date="2016-03" db="EMBL/GenBank/DDBJ databases">
        <title>EvidentialGene: Evidence-directed Construction of Genes on Genomes.</title>
        <authorList>
            <person name="Gilbert D.G."/>
            <person name="Choi J.-H."/>
            <person name="Mockaitis K."/>
            <person name="Colbourne J."/>
            <person name="Pfrender M."/>
        </authorList>
    </citation>
    <scope>NUCLEOTIDE SEQUENCE [LARGE SCALE GENOMIC DNA]</scope>
    <source>
        <strain evidence="2 3">Xinb3</strain>
        <tissue evidence="2">Complete organism</tissue>
    </source>
</reference>
<proteinExistence type="predicted"/>
<evidence type="ECO:0000256" key="1">
    <source>
        <dbReference type="SAM" id="MobiDB-lite"/>
    </source>
</evidence>
<dbReference type="EMBL" id="LRGB01001877">
    <property type="protein sequence ID" value="KZS10127.1"/>
    <property type="molecule type" value="Genomic_DNA"/>
</dbReference>